<feature type="binding site" evidence="9">
    <location>
        <position position="62"/>
    </location>
    <ligand>
        <name>substrate</name>
    </ligand>
</feature>
<dbReference type="UniPathway" id="UPA00034">
    <property type="reaction ID" value="UER00025"/>
</dbReference>
<evidence type="ECO:0000256" key="6">
    <source>
        <dbReference type="ARBA" id="ARBA00023154"/>
    </source>
</evidence>
<comment type="caution">
    <text evidence="11">The sequence shown here is derived from an EMBL/GenBank/DDBJ whole genome shotgun (WGS) entry which is preliminary data.</text>
</comment>
<keyword evidence="12" id="KW-1185">Reference proteome</keyword>
<keyword evidence="7 9" id="KW-0413">Isomerase</keyword>
<dbReference type="AlphaFoldDB" id="A0A391PIK8"/>
<reference evidence="12" key="1">
    <citation type="submission" date="2018-09" db="EMBL/GenBank/DDBJ databases">
        <title>Draft Genome Sequence of Mediterraneibacter sp. KCTC 15684.</title>
        <authorList>
            <person name="Kim J.S."/>
            <person name="Han K.I."/>
            <person name="Suh M.K."/>
            <person name="Lee K.C."/>
            <person name="Eom M.K."/>
            <person name="Lee J.H."/>
            <person name="Park S.H."/>
            <person name="Kang S.W."/>
            <person name="Park J.E."/>
            <person name="Oh B.S."/>
            <person name="Yu S.Y."/>
            <person name="Choi S.H."/>
            <person name="Lee D.H."/>
            <person name="Yoon H."/>
            <person name="Kim B."/>
            <person name="Yang S.J."/>
            <person name="Lee J.S."/>
        </authorList>
    </citation>
    <scope>NUCLEOTIDE SEQUENCE [LARGE SCALE GENOMIC DNA]</scope>
    <source>
        <strain evidence="12">KCTC 15684</strain>
    </source>
</reference>
<evidence type="ECO:0000256" key="8">
    <source>
        <dbReference type="ARBA" id="ARBA00051712"/>
    </source>
</evidence>
<feature type="binding site" evidence="9">
    <location>
        <begin position="72"/>
        <end position="73"/>
    </location>
    <ligand>
        <name>substrate</name>
    </ligand>
</feature>
<name>A0A391PIK8_9FIRM</name>
<feature type="active site" evidence="10">
    <location>
        <position position="71"/>
    </location>
</feature>
<feature type="binding site" evidence="9">
    <location>
        <position position="11"/>
    </location>
    <ligand>
        <name>substrate</name>
    </ligand>
</feature>
<organism evidence="11 12">
    <name type="scientific">Mediterraneibacter butyricigenes</name>
    <dbReference type="NCBI Taxonomy" id="2316025"/>
    <lineage>
        <taxon>Bacteria</taxon>
        <taxon>Bacillati</taxon>
        <taxon>Bacillota</taxon>
        <taxon>Clostridia</taxon>
        <taxon>Lachnospirales</taxon>
        <taxon>Lachnospiraceae</taxon>
        <taxon>Mediterraneibacter</taxon>
    </lineage>
</organism>
<feature type="binding site" evidence="9">
    <location>
        <position position="193"/>
    </location>
    <ligand>
        <name>substrate</name>
    </ligand>
</feature>
<protein>
    <recommendedName>
        <fullName evidence="3 9">Diaminopimelate epimerase</fullName>
        <shortName evidence="9">DAP epimerase</shortName>
        <ecNumber evidence="3 9">5.1.1.7</ecNumber>
    </recommendedName>
    <alternativeName>
        <fullName evidence="9">PLP-independent amino acid racemase</fullName>
    </alternativeName>
</protein>
<proteinExistence type="inferred from homology"/>
<dbReference type="FunFam" id="3.10.310.10:FF:000004">
    <property type="entry name" value="Diaminopimelate epimerase"/>
    <property type="match status" value="1"/>
</dbReference>
<evidence type="ECO:0000256" key="3">
    <source>
        <dbReference type="ARBA" id="ARBA00013080"/>
    </source>
</evidence>
<evidence type="ECO:0000256" key="7">
    <source>
        <dbReference type="ARBA" id="ARBA00023235"/>
    </source>
</evidence>
<evidence type="ECO:0000256" key="4">
    <source>
        <dbReference type="ARBA" id="ARBA00022490"/>
    </source>
</evidence>
<dbReference type="NCBIfam" id="TIGR00652">
    <property type="entry name" value="DapF"/>
    <property type="match status" value="1"/>
</dbReference>
<keyword evidence="5 9" id="KW-0028">Amino-acid biosynthesis</keyword>
<feature type="active site" description="Proton donor" evidence="9">
    <location>
        <position position="71"/>
    </location>
</feature>
<comment type="subcellular location">
    <subcellularLocation>
        <location evidence="9">Cytoplasm</location>
    </subcellularLocation>
</comment>
<evidence type="ECO:0000256" key="9">
    <source>
        <dbReference type="HAMAP-Rule" id="MF_00197"/>
    </source>
</evidence>
<feature type="binding site" evidence="9">
    <location>
        <begin position="221"/>
        <end position="222"/>
    </location>
    <ligand>
        <name>substrate</name>
    </ligand>
</feature>
<dbReference type="PANTHER" id="PTHR31689:SF0">
    <property type="entry name" value="DIAMINOPIMELATE EPIMERASE"/>
    <property type="match status" value="1"/>
</dbReference>
<dbReference type="InterPro" id="IPR001653">
    <property type="entry name" value="DAP_epimerase_DapF"/>
</dbReference>
<dbReference type="HAMAP" id="MF_00197">
    <property type="entry name" value="DAP_epimerase"/>
    <property type="match status" value="1"/>
</dbReference>
<keyword evidence="4 9" id="KW-0963">Cytoplasm</keyword>
<dbReference type="EC" id="5.1.1.7" evidence="3 9"/>
<keyword evidence="6 9" id="KW-0457">Lysine biosynthesis</keyword>
<evidence type="ECO:0000256" key="1">
    <source>
        <dbReference type="ARBA" id="ARBA00005196"/>
    </source>
</evidence>
<evidence type="ECO:0000256" key="2">
    <source>
        <dbReference type="ARBA" id="ARBA00010219"/>
    </source>
</evidence>
<feature type="site" description="Could be important to modulate the pK values of the two catalytic cysteine residues" evidence="9">
    <location>
        <position position="162"/>
    </location>
</feature>
<dbReference type="EMBL" id="BHGK01000001">
    <property type="protein sequence ID" value="GCA66402.1"/>
    <property type="molecule type" value="Genomic_DNA"/>
</dbReference>
<gene>
    <name evidence="11" type="primary">dapF_1</name>
    <name evidence="9" type="synonym">dapF</name>
    <name evidence="11" type="ORF">KGMB01110_08380</name>
</gene>
<comment type="function">
    <text evidence="9">Catalyzes the stereoinversion of LL-2,6-diaminopimelate (L,L-DAP) to meso-diaminopimelate (meso-DAP), a precursor of L-lysine and an essential component of the bacterial peptidoglycan.</text>
</comment>
<comment type="caution">
    <text evidence="9">Lacks conserved residue(s) required for the propagation of feature annotation.</text>
</comment>
<evidence type="ECO:0000313" key="12">
    <source>
        <dbReference type="Proteomes" id="UP000265643"/>
    </source>
</evidence>
<comment type="similarity">
    <text evidence="2 9">Belongs to the diaminopimelate epimerase family.</text>
</comment>
<evidence type="ECO:0000256" key="5">
    <source>
        <dbReference type="ARBA" id="ARBA00022605"/>
    </source>
</evidence>
<feature type="active site" description="Proton acceptor" evidence="9">
    <location>
        <position position="220"/>
    </location>
</feature>
<dbReference type="PROSITE" id="PS01326">
    <property type="entry name" value="DAP_EPIMERASE"/>
    <property type="match status" value="1"/>
</dbReference>
<dbReference type="GO" id="GO:0008837">
    <property type="term" value="F:diaminopimelate epimerase activity"/>
    <property type="evidence" value="ECO:0007669"/>
    <property type="project" value="UniProtKB-UniRule"/>
</dbReference>
<comment type="catalytic activity">
    <reaction evidence="8 9">
        <text>(2S,6S)-2,6-diaminopimelate = meso-2,6-diaminopimelate</text>
        <dbReference type="Rhea" id="RHEA:15393"/>
        <dbReference type="ChEBI" id="CHEBI:57609"/>
        <dbReference type="ChEBI" id="CHEBI:57791"/>
        <dbReference type="EC" id="5.1.1.7"/>
    </reaction>
</comment>
<dbReference type="RefSeq" id="WP_119297657.1">
    <property type="nucleotide sequence ID" value="NZ_BHGK01000001.1"/>
</dbReference>
<evidence type="ECO:0000256" key="10">
    <source>
        <dbReference type="PROSITE-ProRule" id="PRU10125"/>
    </source>
</evidence>
<feature type="binding site" evidence="9">
    <location>
        <position position="160"/>
    </location>
    <ligand>
        <name>substrate</name>
    </ligand>
</feature>
<dbReference type="FunFam" id="3.10.310.10:FF:000001">
    <property type="entry name" value="Diaminopimelate epimerase"/>
    <property type="match status" value="1"/>
</dbReference>
<feature type="site" description="Could be important to modulate the pK values of the two catalytic cysteine residues" evidence="9">
    <location>
        <position position="211"/>
    </location>
</feature>
<dbReference type="GO" id="GO:0009089">
    <property type="term" value="P:lysine biosynthetic process via diaminopimelate"/>
    <property type="evidence" value="ECO:0007669"/>
    <property type="project" value="UniProtKB-UniRule"/>
</dbReference>
<comment type="pathway">
    <text evidence="1 9">Amino-acid biosynthesis; L-lysine biosynthesis via DAP pathway; DL-2,6-diaminopimelate from LL-2,6-diaminopimelate: step 1/1.</text>
</comment>
<evidence type="ECO:0000313" key="11">
    <source>
        <dbReference type="EMBL" id="GCA66402.1"/>
    </source>
</evidence>
<dbReference type="SUPFAM" id="SSF54506">
    <property type="entry name" value="Diaminopimelate epimerase-like"/>
    <property type="match status" value="2"/>
</dbReference>
<accession>A0A391PIK8</accession>
<dbReference type="InterPro" id="IPR018510">
    <property type="entry name" value="DAP_epimerase_AS"/>
</dbReference>
<dbReference type="Pfam" id="PF01678">
    <property type="entry name" value="DAP_epimerase"/>
    <property type="match status" value="2"/>
</dbReference>
<dbReference type="Gene3D" id="3.10.310.10">
    <property type="entry name" value="Diaminopimelate Epimerase, Chain A, domain 1"/>
    <property type="match status" value="2"/>
</dbReference>
<comment type="subunit">
    <text evidence="9">Homodimer.</text>
</comment>
<dbReference type="Proteomes" id="UP000265643">
    <property type="component" value="Unassembled WGS sequence"/>
</dbReference>
<feature type="binding site" evidence="9">
    <location>
        <begin position="211"/>
        <end position="212"/>
    </location>
    <ligand>
        <name>substrate</name>
    </ligand>
</feature>
<sequence length="280" mass="31066">MKFTKMHGIGNDYVYVNCFEEQVWNPSEVAIKVSDRHFGIGSDGLILICPSNKADFEMKMYNADGSRGEMCGNGIRCVAKYVYEYGLTDQEHISVETLGGIKYLDLTVEDGKVLQVKVDMGEPILEAEKIPIVSEHDRVIDEPITVDGIEYRITGVSMGNPHDVLFVEDVKGLDIEKVGPSFENHERFPKRINTEFVKVLDRNTVEMRVWERGSGETLACGTGACATAVACILNGLTEHEVTVKLLGGELKIEWQGEGHPVYMTGPATVVFDGEINLDEM</sequence>
<dbReference type="PANTHER" id="PTHR31689">
    <property type="entry name" value="DIAMINOPIMELATE EPIMERASE, CHLOROPLASTIC"/>
    <property type="match status" value="1"/>
</dbReference>
<dbReference type="GO" id="GO:0005829">
    <property type="term" value="C:cytosol"/>
    <property type="evidence" value="ECO:0007669"/>
    <property type="project" value="TreeGrafter"/>
</dbReference>